<dbReference type="Gene3D" id="3.40.640.10">
    <property type="entry name" value="Type I PLP-dependent aspartate aminotransferase-like (Major domain)"/>
    <property type="match status" value="1"/>
</dbReference>
<gene>
    <name evidence="9" type="ORF">P0O15_01230</name>
</gene>
<keyword evidence="10" id="KW-1185">Reference proteome</keyword>
<dbReference type="SUPFAM" id="SSF53383">
    <property type="entry name" value="PLP-dependent transferases"/>
    <property type="match status" value="1"/>
</dbReference>
<feature type="domain" description="Aminotransferase class V" evidence="8">
    <location>
        <begin position="17"/>
        <end position="381"/>
    </location>
</feature>
<sequence length="392" mass="42249">MNPDEIRRDFPLLKDVIYMDSASTSLTPEPVLASILEYYRGYRANVGRGVYRLSRLADDIYRNAHRKVAGFIGAEGGVVFTRNTTEAINAVAYGIKWRRGDVVVTTAAEHHSNLLPWMRLKDRGIGLKIVEPDRDGSFDPASFEAAIGDDTKLVAMTVASNVLGTALPAREVSQICRERGALLLLDGAQAVPHVPTDVGDLGCDYLCFSGHKMLGPSGTGALWMREYDLLPLLVGGGAVEELDLEGYTLKGGYEGYEAGSPDVAGGIGLGAAVDYLRHAGMEEIALHEGRLTRRLLAGLLDIEGVDVYGSVDSRERVGIISFNVAGVSPTEVAHLLDEGSDIMVRSGHHCCIPLMRHLGLPAGTVRASLYLYNTAEEVEELLAAVEEISKIA</sequence>
<dbReference type="EC" id="2.8.1.7" evidence="3"/>
<dbReference type="PANTHER" id="PTHR43586">
    <property type="entry name" value="CYSTEINE DESULFURASE"/>
    <property type="match status" value="1"/>
</dbReference>
<proteinExistence type="inferred from homology"/>
<accession>A0ABT5X523</accession>
<dbReference type="InterPro" id="IPR015422">
    <property type="entry name" value="PyrdxlP-dep_Trfase_small"/>
</dbReference>
<dbReference type="InterPro" id="IPR020578">
    <property type="entry name" value="Aminotrans_V_PyrdxlP_BS"/>
</dbReference>
<dbReference type="InterPro" id="IPR010970">
    <property type="entry name" value="Cys_dSase_SufS"/>
</dbReference>
<dbReference type="EMBL" id="JARFPK010000003">
    <property type="protein sequence ID" value="MDF0589802.1"/>
    <property type="molecule type" value="Genomic_DNA"/>
</dbReference>
<reference evidence="9 10" key="1">
    <citation type="submission" date="2023-03" db="EMBL/GenBank/DDBJ databases">
        <title>WGS of Methanotrichaceae archaeon Mx.</title>
        <authorList>
            <person name="Sorokin D.Y."/>
            <person name="Merkel A.Y."/>
        </authorList>
    </citation>
    <scope>NUCLEOTIDE SEQUENCE [LARGE SCALE GENOMIC DNA]</scope>
    <source>
        <strain evidence="9 10">Mx</strain>
    </source>
</reference>
<evidence type="ECO:0000256" key="1">
    <source>
        <dbReference type="ARBA" id="ARBA00001933"/>
    </source>
</evidence>
<dbReference type="PIRSF" id="PIRSF005572">
    <property type="entry name" value="NifS"/>
    <property type="match status" value="1"/>
</dbReference>
<dbReference type="Proteomes" id="UP001220010">
    <property type="component" value="Unassembled WGS sequence"/>
</dbReference>
<dbReference type="Pfam" id="PF00266">
    <property type="entry name" value="Aminotran_5"/>
    <property type="match status" value="1"/>
</dbReference>
<organism evidence="9 10">
    <name type="scientific">Candidatus Methanocrinis natronophilus</name>
    <dbReference type="NCBI Taxonomy" id="3033396"/>
    <lineage>
        <taxon>Archaea</taxon>
        <taxon>Methanobacteriati</taxon>
        <taxon>Methanobacteriota</taxon>
        <taxon>Stenosarchaea group</taxon>
        <taxon>Methanomicrobia</taxon>
        <taxon>Methanotrichales</taxon>
        <taxon>Methanotrichaceae</taxon>
        <taxon>Methanocrinis</taxon>
    </lineage>
</organism>
<evidence type="ECO:0000256" key="4">
    <source>
        <dbReference type="ARBA" id="ARBA00022679"/>
    </source>
</evidence>
<dbReference type="Gene3D" id="3.90.1150.10">
    <property type="entry name" value="Aspartate Aminotransferase, domain 1"/>
    <property type="match status" value="1"/>
</dbReference>
<evidence type="ECO:0000256" key="6">
    <source>
        <dbReference type="ARBA" id="ARBA00050776"/>
    </source>
</evidence>
<dbReference type="RefSeq" id="WP_316965563.1">
    <property type="nucleotide sequence ID" value="NZ_JARFPK010000003.1"/>
</dbReference>
<comment type="caution">
    <text evidence="9">The sequence shown here is derived from an EMBL/GenBank/DDBJ whole genome shotgun (WGS) entry which is preliminary data.</text>
</comment>
<dbReference type="InterPro" id="IPR015424">
    <property type="entry name" value="PyrdxlP-dep_Trfase"/>
</dbReference>
<comment type="catalytic activity">
    <reaction evidence="6">
        <text>(sulfur carrier)-H + L-cysteine = (sulfur carrier)-SH + L-alanine</text>
        <dbReference type="Rhea" id="RHEA:43892"/>
        <dbReference type="Rhea" id="RHEA-COMP:14737"/>
        <dbReference type="Rhea" id="RHEA-COMP:14739"/>
        <dbReference type="ChEBI" id="CHEBI:29917"/>
        <dbReference type="ChEBI" id="CHEBI:35235"/>
        <dbReference type="ChEBI" id="CHEBI:57972"/>
        <dbReference type="ChEBI" id="CHEBI:64428"/>
        <dbReference type="EC" id="2.8.1.7"/>
    </reaction>
</comment>
<evidence type="ECO:0000256" key="2">
    <source>
        <dbReference type="ARBA" id="ARBA00010447"/>
    </source>
</evidence>
<dbReference type="PROSITE" id="PS00595">
    <property type="entry name" value="AA_TRANSFER_CLASS_5"/>
    <property type="match status" value="1"/>
</dbReference>
<evidence type="ECO:0000256" key="7">
    <source>
        <dbReference type="RuleBase" id="RU004504"/>
    </source>
</evidence>
<evidence type="ECO:0000259" key="8">
    <source>
        <dbReference type="Pfam" id="PF00266"/>
    </source>
</evidence>
<keyword evidence="4" id="KW-0808">Transferase</keyword>
<dbReference type="CDD" id="cd06453">
    <property type="entry name" value="SufS_like"/>
    <property type="match status" value="1"/>
</dbReference>
<evidence type="ECO:0000256" key="5">
    <source>
        <dbReference type="ARBA" id="ARBA00022898"/>
    </source>
</evidence>
<evidence type="ECO:0000313" key="9">
    <source>
        <dbReference type="EMBL" id="MDF0589802.1"/>
    </source>
</evidence>
<dbReference type="InterPro" id="IPR015421">
    <property type="entry name" value="PyrdxlP-dep_Trfase_major"/>
</dbReference>
<name>A0ABT5X523_9EURY</name>
<evidence type="ECO:0000256" key="3">
    <source>
        <dbReference type="ARBA" id="ARBA00012239"/>
    </source>
</evidence>
<comment type="similarity">
    <text evidence="2">Belongs to the class-V pyridoxal-phosphate-dependent aminotransferase family. Csd subfamily.</text>
</comment>
<dbReference type="InterPro" id="IPR000192">
    <property type="entry name" value="Aminotrans_V_dom"/>
</dbReference>
<protein>
    <recommendedName>
        <fullName evidence="3">cysteine desulfurase</fullName>
        <ecNumber evidence="3">2.8.1.7</ecNumber>
    </recommendedName>
</protein>
<comment type="cofactor">
    <cofactor evidence="1 7">
        <name>pyridoxal 5'-phosphate</name>
        <dbReference type="ChEBI" id="CHEBI:597326"/>
    </cofactor>
</comment>
<keyword evidence="5" id="KW-0663">Pyridoxal phosphate</keyword>
<dbReference type="InterPro" id="IPR016454">
    <property type="entry name" value="Cysteine_dSase"/>
</dbReference>
<dbReference type="PANTHER" id="PTHR43586:SF8">
    <property type="entry name" value="CYSTEINE DESULFURASE 1, CHLOROPLASTIC"/>
    <property type="match status" value="1"/>
</dbReference>
<evidence type="ECO:0000313" key="10">
    <source>
        <dbReference type="Proteomes" id="UP001220010"/>
    </source>
</evidence>